<sequence>MRLISIDELDRTLSALPEVPRVVSPGGGASPLALLDALDSRLDRWNLFCVNAPEGVPAREGVTHETVFLGPGSRAAGRVRYFPVPLSTASLLFATSCPPDVVVLHTTTPRNHVVSMGLEVQLMASAVENARRRGVPVIAQINPRMPFTRGDAVLADDVIDLAVEVDEPLIPVPPVQLDDEVMSIGELVASRVADGATIQIGIGKIPDAAAHGLRARHNLRVWTGMITDAAMDLDRAGALVPRRQMTGSSVLGSQELYEWADDNPRIRLLRCEKTNNPASIAALPSFVSIHSALQVDLFGQVNASRFGDRIYSGTAGSTDFQAGAMHSAGGQSLVALRSRHRDASTIIGQLSGPATYSQPTAVITENGVAELLYHHEAEQAERLIERAAHPDVREELRAQARRHGLL</sequence>
<protein>
    <recommendedName>
        <fullName evidence="1">Acetyl-CoA hydrolase/transferase C-terminal domain-containing protein</fullName>
    </recommendedName>
</protein>
<accession>A0AAC9AMY6</accession>
<proteinExistence type="predicted"/>
<evidence type="ECO:0000259" key="1">
    <source>
        <dbReference type="Pfam" id="PF13336"/>
    </source>
</evidence>
<dbReference type="SUPFAM" id="SSF100950">
    <property type="entry name" value="NagB/RpiA/CoA transferase-like"/>
    <property type="match status" value="2"/>
</dbReference>
<feature type="domain" description="Acetyl-CoA hydrolase/transferase C-terminal" evidence="1">
    <location>
        <begin position="252"/>
        <end position="400"/>
    </location>
</feature>
<evidence type="ECO:0000313" key="2">
    <source>
        <dbReference type="EMBL" id="AMS04540.1"/>
    </source>
</evidence>
<dbReference type="Proteomes" id="UP000178666">
    <property type="component" value="Chromosome"/>
</dbReference>
<keyword evidence="5" id="KW-1185">Reference proteome</keyword>
<dbReference type="InterPro" id="IPR037171">
    <property type="entry name" value="NagB/RpiA_transferase-like"/>
</dbReference>
<dbReference type="Pfam" id="PF13336">
    <property type="entry name" value="AcetylCoA_hyd_C"/>
    <property type="match status" value="1"/>
</dbReference>
<gene>
    <name evidence="3" type="ORF">A8L58_04095</name>
    <name evidence="2" type="ORF">AXH35_02630</name>
</gene>
<dbReference type="AlphaFoldDB" id="A0AAC9AMY6"/>
<dbReference type="Gene3D" id="3.40.1080.20">
    <property type="entry name" value="Acetyl-CoA hydrolase/transferase C-terminal domain"/>
    <property type="match status" value="1"/>
</dbReference>
<dbReference type="InterPro" id="IPR046433">
    <property type="entry name" value="ActCoA_hydro"/>
</dbReference>
<dbReference type="GO" id="GO:0006083">
    <property type="term" value="P:acetate metabolic process"/>
    <property type="evidence" value="ECO:0007669"/>
    <property type="project" value="InterPro"/>
</dbReference>
<dbReference type="PANTHER" id="PTHR21432:SF20">
    <property type="entry name" value="ACETYL-COA HYDROLASE"/>
    <property type="match status" value="1"/>
</dbReference>
<organism evidence="2 4">
    <name type="scientific">Acidipropionibacterium acidipropionici</name>
    <dbReference type="NCBI Taxonomy" id="1748"/>
    <lineage>
        <taxon>Bacteria</taxon>
        <taxon>Bacillati</taxon>
        <taxon>Actinomycetota</taxon>
        <taxon>Actinomycetes</taxon>
        <taxon>Propionibacteriales</taxon>
        <taxon>Propionibacteriaceae</taxon>
        <taxon>Acidipropionibacterium</taxon>
    </lineage>
</organism>
<evidence type="ECO:0000313" key="4">
    <source>
        <dbReference type="Proteomes" id="UP000075221"/>
    </source>
</evidence>
<reference evidence="3 5" key="1">
    <citation type="journal article" date="2016" name="Plant Dis.">
        <title>Improved production of propionic acid using genome shuffling.</title>
        <authorList>
            <person name="Luna-Flores C.H."/>
            <person name="Palfreyman R.W."/>
            <person name="Kromer J.O."/>
            <person name="Nielsen L.K."/>
            <person name="Marcellin E."/>
        </authorList>
    </citation>
    <scope>NUCLEOTIDE SEQUENCE [LARGE SCALE GENOMIC DNA]</scope>
    <source>
        <strain evidence="3 5">F3E8</strain>
    </source>
</reference>
<dbReference type="GO" id="GO:0008775">
    <property type="term" value="F:acetate CoA-transferase activity"/>
    <property type="evidence" value="ECO:0007669"/>
    <property type="project" value="InterPro"/>
</dbReference>
<dbReference type="Gene3D" id="3.30.750.70">
    <property type="entry name" value="4-hydroxybutyrate coenzyme like domains"/>
    <property type="match status" value="1"/>
</dbReference>
<evidence type="ECO:0000313" key="5">
    <source>
        <dbReference type="Proteomes" id="UP000178666"/>
    </source>
</evidence>
<dbReference type="EMBL" id="CP015970">
    <property type="protein sequence ID" value="AOZ46033.1"/>
    <property type="molecule type" value="Genomic_DNA"/>
</dbReference>
<dbReference type="RefSeq" id="WP_062818977.1">
    <property type="nucleotide sequence ID" value="NZ_CP014352.1"/>
</dbReference>
<evidence type="ECO:0000313" key="3">
    <source>
        <dbReference type="EMBL" id="AOZ46033.1"/>
    </source>
</evidence>
<dbReference type="PANTHER" id="PTHR21432">
    <property type="entry name" value="ACETYL-COA HYDROLASE-RELATED"/>
    <property type="match status" value="1"/>
</dbReference>
<reference evidence="2 4" key="2">
    <citation type="submission" date="2016-02" db="EMBL/GenBank/DDBJ databases">
        <title>Complete Genome Sequence of Propionibacterium acidipropionici ATCC 55737.</title>
        <authorList>
            <person name="Luna Flores C.H."/>
            <person name="Nielsen L.K."/>
            <person name="Marcellin E."/>
        </authorList>
    </citation>
    <scope>NUCLEOTIDE SEQUENCE [LARGE SCALE GENOMIC DNA]</scope>
    <source>
        <strain evidence="2 4">ATCC 55737</strain>
    </source>
</reference>
<dbReference type="Proteomes" id="UP000075221">
    <property type="component" value="Chromosome"/>
</dbReference>
<name>A0AAC9AMY6_9ACTN</name>
<dbReference type="Gene3D" id="3.40.1080.10">
    <property type="entry name" value="Glutaconate Coenzyme A-transferase"/>
    <property type="match status" value="1"/>
</dbReference>
<dbReference type="EMBL" id="CP014352">
    <property type="protein sequence ID" value="AMS04540.1"/>
    <property type="molecule type" value="Genomic_DNA"/>
</dbReference>
<dbReference type="InterPro" id="IPR026888">
    <property type="entry name" value="AcetylCoA_hyd_C"/>
</dbReference>
<dbReference type="InterPro" id="IPR038460">
    <property type="entry name" value="AcetylCoA_hyd_C_sf"/>
</dbReference>